<dbReference type="RefSeq" id="WP_271121988.1">
    <property type="nucleotide sequence ID" value="NZ_JALHAN010000059.1"/>
</dbReference>
<dbReference type="EMBL" id="JALHAP010000072">
    <property type="protein sequence ID" value="MCT4701191.1"/>
    <property type="molecule type" value="Genomic_DNA"/>
</dbReference>
<keyword evidence="3" id="KW-1185">Reference proteome</keyword>
<evidence type="ECO:0000313" key="3">
    <source>
        <dbReference type="Proteomes" id="UP001150641"/>
    </source>
</evidence>
<comment type="caution">
    <text evidence="2">The sequence shown here is derived from an EMBL/GenBank/DDBJ whole genome shotgun (WGS) entry which is preliminary data.</text>
</comment>
<evidence type="ECO:0000256" key="1">
    <source>
        <dbReference type="SAM" id="Coils"/>
    </source>
</evidence>
<evidence type="ECO:0000313" key="2">
    <source>
        <dbReference type="EMBL" id="MCT4701191.1"/>
    </source>
</evidence>
<reference evidence="2" key="1">
    <citation type="submission" date="2022-03" db="EMBL/GenBank/DDBJ databases">
        <title>Proposal of a novel genus Dryocolo and two novel species.</title>
        <authorList>
            <person name="Maddock D.W."/>
            <person name="Brady C.L."/>
            <person name="Denman S."/>
            <person name="Arnold D."/>
        </authorList>
    </citation>
    <scope>NUCLEOTIDE SEQUENCE</scope>
    <source>
        <strain evidence="2">H6W4</strain>
    </source>
</reference>
<feature type="coiled-coil region" evidence="1">
    <location>
        <begin position="47"/>
        <end position="77"/>
    </location>
</feature>
<organism evidence="2 3">
    <name type="scientific">Dryocola boscaweniae</name>
    <dbReference type="NCBI Taxonomy" id="2925397"/>
    <lineage>
        <taxon>Bacteria</taxon>
        <taxon>Pseudomonadati</taxon>
        <taxon>Pseudomonadota</taxon>
        <taxon>Gammaproteobacteria</taxon>
        <taxon>Enterobacterales</taxon>
        <taxon>Enterobacteriaceae</taxon>
        <taxon>Dryocola</taxon>
    </lineage>
</organism>
<gene>
    <name evidence="2" type="ORF">MUA00_05145</name>
</gene>
<keyword evidence="1" id="KW-0175">Coiled coil</keyword>
<dbReference type="Proteomes" id="UP001150641">
    <property type="component" value="Unassembled WGS sequence"/>
</dbReference>
<sequence length="159" mass="17214">MNNQSNSEIIKATREFRDVMTADTAIIEIAKMLSTSADRLDVTTAALREKTRQCDALAEANQQLAAENAGLKEIIEQHANSIAVCPNCSHEEPCETDDIVSSYRNMETPTTAAAIAEVQAQGVEMFAAFCSTANSGHEIHPDIEEIMLFAAELRKGAAV</sequence>
<dbReference type="AlphaFoldDB" id="A0A9X2W5Y1"/>
<accession>A0A9X2W5Y1</accession>
<name>A0A9X2W5Y1_9ENTR</name>
<proteinExistence type="predicted"/>
<protein>
    <submittedName>
        <fullName evidence="2">Uncharacterized protein</fullName>
    </submittedName>
</protein>